<dbReference type="AlphaFoldDB" id="A0A1G9SLG9"/>
<sequence>MARSLLVRAVWFLLVGWWLTFLAINAAWFLNVTVVGLPVGIKLINRVPTLLTLKERRDPIDADAGRSQHSLLVRAAYFLLVGWWLSFLWANLAWALAASIVGLPVAIVMFNYLPYLTSLYRFDG</sequence>
<feature type="transmembrane region" description="Helical" evidence="1">
    <location>
        <begin position="5"/>
        <end position="24"/>
    </location>
</feature>
<proteinExistence type="predicted"/>
<evidence type="ECO:0000256" key="1">
    <source>
        <dbReference type="SAM" id="Phobius"/>
    </source>
</evidence>
<evidence type="ECO:0000313" key="3">
    <source>
        <dbReference type="Proteomes" id="UP000199370"/>
    </source>
</evidence>
<protein>
    <submittedName>
        <fullName evidence="2">Uncharacterized membrane protein YccF, DUF307 family</fullName>
    </submittedName>
</protein>
<dbReference type="STRING" id="996166.SAMN05192554_101255"/>
<dbReference type="OrthoDB" id="196891at2157"/>
<dbReference type="Proteomes" id="UP000199370">
    <property type="component" value="Unassembled WGS sequence"/>
</dbReference>
<feature type="transmembrane region" description="Helical" evidence="1">
    <location>
        <begin position="71"/>
        <end position="89"/>
    </location>
</feature>
<dbReference type="RefSeq" id="WP_089731211.1">
    <property type="nucleotide sequence ID" value="NZ_FNIA01000001.1"/>
</dbReference>
<gene>
    <name evidence="2" type="ORF">SAMN05192554_101255</name>
</gene>
<accession>A0A1G9SLG9</accession>
<reference evidence="2 3" key="1">
    <citation type="submission" date="2016-10" db="EMBL/GenBank/DDBJ databases">
        <authorList>
            <person name="de Groot N.N."/>
        </authorList>
    </citation>
    <scope>NUCLEOTIDE SEQUENCE [LARGE SCALE GENOMIC DNA]</scope>
    <source>
        <strain evidence="3">EB21,IBRC-M 10013,KCTC 4048</strain>
    </source>
</reference>
<organism evidence="2 3">
    <name type="scientific">Haloarchaeobius iranensis</name>
    <dbReference type="NCBI Taxonomy" id="996166"/>
    <lineage>
        <taxon>Archaea</taxon>
        <taxon>Methanobacteriati</taxon>
        <taxon>Methanobacteriota</taxon>
        <taxon>Stenosarchaea group</taxon>
        <taxon>Halobacteria</taxon>
        <taxon>Halobacteriales</taxon>
        <taxon>Halorubellaceae</taxon>
        <taxon>Haloarchaeobius</taxon>
    </lineage>
</organism>
<evidence type="ECO:0000313" key="2">
    <source>
        <dbReference type="EMBL" id="SDM36326.1"/>
    </source>
</evidence>
<dbReference type="EMBL" id="FNIA01000001">
    <property type="protein sequence ID" value="SDM36326.1"/>
    <property type="molecule type" value="Genomic_DNA"/>
</dbReference>
<keyword evidence="1" id="KW-1133">Transmembrane helix</keyword>
<keyword evidence="3" id="KW-1185">Reference proteome</keyword>
<feature type="transmembrane region" description="Helical" evidence="1">
    <location>
        <begin position="95"/>
        <end position="113"/>
    </location>
</feature>
<name>A0A1G9SLG9_9EURY</name>
<keyword evidence="1" id="KW-0812">Transmembrane</keyword>
<keyword evidence="1" id="KW-0472">Membrane</keyword>